<reference evidence="1" key="1">
    <citation type="submission" date="2022-08" db="EMBL/GenBank/DDBJ databases">
        <authorList>
            <person name="Tian L."/>
        </authorList>
    </citation>
    <scope>NUCLEOTIDE SEQUENCE</scope>
    <source>
        <strain evidence="1">CM253</strain>
    </source>
</reference>
<dbReference type="GeneID" id="95574846"/>
<name>A0ABY5PYE0_9ACTN</name>
<keyword evidence="2" id="KW-1185">Reference proteome</keyword>
<dbReference type="RefSeq" id="WP_257856009.1">
    <property type="nucleotide sequence ID" value="NZ_CP102514.1"/>
</dbReference>
<organism evidence="1 2">
    <name type="scientific">Streptomyces yangpuensis</name>
    <dbReference type="NCBI Taxonomy" id="1648182"/>
    <lineage>
        <taxon>Bacteria</taxon>
        <taxon>Bacillati</taxon>
        <taxon>Actinomycetota</taxon>
        <taxon>Actinomycetes</taxon>
        <taxon>Kitasatosporales</taxon>
        <taxon>Streptomycetaceae</taxon>
        <taxon>Streptomyces</taxon>
    </lineage>
</organism>
<dbReference type="Proteomes" id="UP001057738">
    <property type="component" value="Chromosome"/>
</dbReference>
<sequence length="197" mass="21340">MGTSVAYPVLRTTDPAEAYAKARHLCGLLATRYAQVYVGAELRTVADVRRMAALLPDAIYDHAEIRTDPVTGEPVHFDLDVRTATDAELAGEVPLWFSQEELPDGVRDEDFVRAMGAGPASVRWEGCWPDEPELGSSPSPAYDGVQLVLNSEACEWCEQVAGIHRVYVHVTKHGDRGRAERLAAAIGGAVLGEPEQG</sequence>
<proteinExistence type="predicted"/>
<evidence type="ECO:0000313" key="1">
    <source>
        <dbReference type="EMBL" id="UUY48455.1"/>
    </source>
</evidence>
<gene>
    <name evidence="1" type="ORF">NRK68_15310</name>
</gene>
<dbReference type="EMBL" id="CP102514">
    <property type="protein sequence ID" value="UUY48455.1"/>
    <property type="molecule type" value="Genomic_DNA"/>
</dbReference>
<accession>A0ABY5PYE0</accession>
<evidence type="ECO:0000313" key="2">
    <source>
        <dbReference type="Proteomes" id="UP001057738"/>
    </source>
</evidence>
<protein>
    <submittedName>
        <fullName evidence="1">Uncharacterized protein</fullName>
    </submittedName>
</protein>